<dbReference type="OrthoDB" id="9774290at2"/>
<evidence type="ECO:0000313" key="5">
    <source>
        <dbReference type="EMBL" id="RSU16655.1"/>
    </source>
</evidence>
<dbReference type="GO" id="GO:0031388">
    <property type="term" value="P:organic acid phosphorylation"/>
    <property type="evidence" value="ECO:0007669"/>
    <property type="project" value="UniProtKB-UniRule"/>
</dbReference>
<proteinExistence type="inferred from homology"/>
<name>A0A430B8L5_9ENTE</name>
<dbReference type="Gene3D" id="3.90.1510.10">
    <property type="entry name" value="Glycerate kinase, domain 2"/>
    <property type="match status" value="1"/>
</dbReference>
<accession>A0A430B8L5</accession>
<evidence type="ECO:0000256" key="3">
    <source>
        <dbReference type="ARBA" id="ARBA00022777"/>
    </source>
</evidence>
<dbReference type="InterPro" id="IPR036129">
    <property type="entry name" value="Glycerate_kinase_sf"/>
</dbReference>
<comment type="caution">
    <text evidence="5">The sequence shown here is derived from an EMBL/GenBank/DDBJ whole genome shotgun (WGS) entry which is preliminary data.</text>
</comment>
<evidence type="ECO:0000256" key="2">
    <source>
        <dbReference type="ARBA" id="ARBA00022679"/>
    </source>
</evidence>
<evidence type="ECO:0000256" key="1">
    <source>
        <dbReference type="ARBA" id="ARBA00006284"/>
    </source>
</evidence>
<gene>
    <name evidence="5" type="ORF">CBF28_00265</name>
</gene>
<dbReference type="SUPFAM" id="SSF110738">
    <property type="entry name" value="Glycerate kinase I"/>
    <property type="match status" value="1"/>
</dbReference>
<dbReference type="RefSeq" id="WP_126790698.1">
    <property type="nucleotide sequence ID" value="NZ_CP060720.1"/>
</dbReference>
<dbReference type="InterPro" id="IPR018197">
    <property type="entry name" value="Glycerate_kinase_RE-like"/>
</dbReference>
<keyword evidence="2 4" id="KW-0808">Transferase</keyword>
<dbReference type="GeneID" id="95579995"/>
<evidence type="ECO:0000256" key="4">
    <source>
        <dbReference type="PIRNR" id="PIRNR006078"/>
    </source>
</evidence>
<sequence length="382" mass="41460">MTKVMVLSDSFKSSASSLEVGNWIKSSLNEMDEAFSVDVYPFADGGEGTLEALLSAISGEEKKIVVKDIFLNDKIAKYGVSNETILIESAEVIGIESIKKEALNPFEASSYGLGVLFKEVLHTYHPKTIYFGIGGTATNDGGLGFLQALGGRFLDKKNQEVSVGIKGLKKVSTIDLSGLEPLLKETKIVVLSDVENTICGEKGATYVFGPQKGLPKESLLEVDQYMLKFCQLLSQEVGRELATIPGTGAAGGLGLALQVLPNISFQSGIETILQLNKIEEKLSTYDLVITGEGRIDNQSQLGKVPIGIARLTKKVGIPLMAIVGSQSYEQENSYQQGIDLIVDIIHEPLSLKEAIEDVESLVKKATKTVYHAYKMIEKYQVR</sequence>
<organism evidence="5 6">
    <name type="scientific">Vagococcus carniphilus</name>
    <dbReference type="NCBI Taxonomy" id="218144"/>
    <lineage>
        <taxon>Bacteria</taxon>
        <taxon>Bacillati</taxon>
        <taxon>Bacillota</taxon>
        <taxon>Bacilli</taxon>
        <taxon>Lactobacillales</taxon>
        <taxon>Enterococcaceae</taxon>
        <taxon>Vagococcus</taxon>
    </lineage>
</organism>
<evidence type="ECO:0008006" key="7">
    <source>
        <dbReference type="Google" id="ProtNLM"/>
    </source>
</evidence>
<comment type="similarity">
    <text evidence="1 4">Belongs to the glycerate kinase type-1 family.</text>
</comment>
<dbReference type="PANTHER" id="PTHR21599">
    <property type="entry name" value="GLYCERATE KINASE"/>
    <property type="match status" value="1"/>
</dbReference>
<dbReference type="GO" id="GO:0008887">
    <property type="term" value="F:glycerate kinase activity"/>
    <property type="evidence" value="ECO:0007669"/>
    <property type="project" value="UniProtKB-UniRule"/>
</dbReference>
<dbReference type="Pfam" id="PF02595">
    <property type="entry name" value="Gly_kinase"/>
    <property type="match status" value="1"/>
</dbReference>
<dbReference type="InterPro" id="IPR004381">
    <property type="entry name" value="Glycerate_kinase"/>
</dbReference>
<dbReference type="Proteomes" id="UP000288028">
    <property type="component" value="Unassembled WGS sequence"/>
</dbReference>
<dbReference type="NCBIfam" id="TIGR00045">
    <property type="entry name" value="glycerate kinase"/>
    <property type="match status" value="1"/>
</dbReference>
<dbReference type="Gene3D" id="3.40.50.10350">
    <property type="entry name" value="Glycerate kinase, domain 1"/>
    <property type="match status" value="1"/>
</dbReference>
<reference evidence="5 6" key="1">
    <citation type="submission" date="2017-05" db="EMBL/GenBank/DDBJ databases">
        <title>Vagococcus spp. assemblies.</title>
        <authorList>
            <person name="Gulvik C.A."/>
        </authorList>
    </citation>
    <scope>NUCLEOTIDE SEQUENCE [LARGE SCALE GENOMIC DNA]</scope>
    <source>
        <strain evidence="5 6">SS1714</strain>
    </source>
</reference>
<keyword evidence="6" id="KW-1185">Reference proteome</keyword>
<dbReference type="EMBL" id="NGKB01000001">
    <property type="protein sequence ID" value="RSU16655.1"/>
    <property type="molecule type" value="Genomic_DNA"/>
</dbReference>
<protein>
    <recommendedName>
        <fullName evidence="7">Glycerate kinase</fullName>
    </recommendedName>
</protein>
<evidence type="ECO:0000313" key="6">
    <source>
        <dbReference type="Proteomes" id="UP000288028"/>
    </source>
</evidence>
<dbReference type="AlphaFoldDB" id="A0A430B8L5"/>
<dbReference type="PANTHER" id="PTHR21599:SF0">
    <property type="entry name" value="GLYCERATE KINASE"/>
    <property type="match status" value="1"/>
</dbReference>
<dbReference type="PIRSF" id="PIRSF006078">
    <property type="entry name" value="GlxK"/>
    <property type="match status" value="1"/>
</dbReference>
<dbReference type="InterPro" id="IPR018193">
    <property type="entry name" value="Glyc_kinase_flavodox-like_fold"/>
</dbReference>
<keyword evidence="3 4" id="KW-0418">Kinase</keyword>